<accession>A0A392SR72</accession>
<feature type="region of interest" description="Disordered" evidence="1">
    <location>
        <begin position="1"/>
        <end position="73"/>
    </location>
</feature>
<evidence type="ECO:0000313" key="3">
    <source>
        <dbReference type="Proteomes" id="UP000265520"/>
    </source>
</evidence>
<proteinExistence type="predicted"/>
<feature type="compositionally biased region" description="Basic and acidic residues" evidence="1">
    <location>
        <begin position="1"/>
        <end position="24"/>
    </location>
</feature>
<name>A0A392SR72_9FABA</name>
<dbReference type="AlphaFoldDB" id="A0A392SR72"/>
<keyword evidence="3" id="KW-1185">Reference proteome</keyword>
<feature type="non-terminal residue" evidence="2">
    <location>
        <position position="73"/>
    </location>
</feature>
<dbReference type="EMBL" id="LXQA010416193">
    <property type="protein sequence ID" value="MCI50410.1"/>
    <property type="molecule type" value="Genomic_DNA"/>
</dbReference>
<feature type="compositionally biased region" description="Acidic residues" evidence="1">
    <location>
        <begin position="25"/>
        <end position="35"/>
    </location>
</feature>
<protein>
    <submittedName>
        <fullName evidence="2">Uncharacterized protein</fullName>
    </submittedName>
</protein>
<evidence type="ECO:0000313" key="2">
    <source>
        <dbReference type="EMBL" id="MCI50410.1"/>
    </source>
</evidence>
<reference evidence="2 3" key="1">
    <citation type="journal article" date="2018" name="Front. Plant Sci.">
        <title>Red Clover (Trifolium pratense) and Zigzag Clover (T. medium) - A Picture of Genomic Similarities and Differences.</title>
        <authorList>
            <person name="Dluhosova J."/>
            <person name="Istvanek J."/>
            <person name="Nedelnik J."/>
            <person name="Repkova J."/>
        </authorList>
    </citation>
    <scope>NUCLEOTIDE SEQUENCE [LARGE SCALE GENOMIC DNA]</scope>
    <source>
        <strain evidence="3">cv. 10/8</strain>
        <tissue evidence="2">Leaf</tissue>
    </source>
</reference>
<organism evidence="2 3">
    <name type="scientific">Trifolium medium</name>
    <dbReference type="NCBI Taxonomy" id="97028"/>
    <lineage>
        <taxon>Eukaryota</taxon>
        <taxon>Viridiplantae</taxon>
        <taxon>Streptophyta</taxon>
        <taxon>Embryophyta</taxon>
        <taxon>Tracheophyta</taxon>
        <taxon>Spermatophyta</taxon>
        <taxon>Magnoliopsida</taxon>
        <taxon>eudicotyledons</taxon>
        <taxon>Gunneridae</taxon>
        <taxon>Pentapetalae</taxon>
        <taxon>rosids</taxon>
        <taxon>fabids</taxon>
        <taxon>Fabales</taxon>
        <taxon>Fabaceae</taxon>
        <taxon>Papilionoideae</taxon>
        <taxon>50 kb inversion clade</taxon>
        <taxon>NPAAA clade</taxon>
        <taxon>Hologalegina</taxon>
        <taxon>IRL clade</taxon>
        <taxon>Trifolieae</taxon>
        <taxon>Trifolium</taxon>
    </lineage>
</organism>
<comment type="caution">
    <text evidence="2">The sequence shown here is derived from an EMBL/GenBank/DDBJ whole genome shotgun (WGS) entry which is preliminary data.</text>
</comment>
<dbReference type="Proteomes" id="UP000265520">
    <property type="component" value="Unassembled WGS sequence"/>
</dbReference>
<evidence type="ECO:0000256" key="1">
    <source>
        <dbReference type="SAM" id="MobiDB-lite"/>
    </source>
</evidence>
<sequence>MDIVEKPRKDKAGTHLTKETHDVENAAEEEPDEGVELTTEKEPTVHDSPQLVPTPPPVYTTEKPQAMVTHYPL</sequence>